<dbReference type="CDD" id="cd00051">
    <property type="entry name" value="EFh"/>
    <property type="match status" value="1"/>
</dbReference>
<dbReference type="GO" id="GO:0006874">
    <property type="term" value="P:intracellular calcium ion homeostasis"/>
    <property type="evidence" value="ECO:0007669"/>
    <property type="project" value="TreeGrafter"/>
</dbReference>
<feature type="domain" description="EF-hand" evidence="18">
    <location>
        <begin position="220"/>
        <end position="255"/>
    </location>
</feature>
<feature type="transmembrane region" description="Helical" evidence="17">
    <location>
        <begin position="346"/>
        <end position="368"/>
    </location>
</feature>
<evidence type="ECO:0000256" key="7">
    <source>
        <dbReference type="ARBA" id="ARBA00022692"/>
    </source>
</evidence>
<dbReference type="InParanoid" id="F0Y991"/>
<evidence type="ECO:0000256" key="12">
    <source>
        <dbReference type="ARBA" id="ARBA00022989"/>
    </source>
</evidence>
<dbReference type="Proteomes" id="UP000002729">
    <property type="component" value="Unassembled WGS sequence"/>
</dbReference>
<evidence type="ECO:0000256" key="9">
    <source>
        <dbReference type="ARBA" id="ARBA00022837"/>
    </source>
</evidence>
<organism evidence="20">
    <name type="scientific">Aureococcus anophagefferens</name>
    <name type="common">Harmful bloom alga</name>
    <dbReference type="NCBI Taxonomy" id="44056"/>
    <lineage>
        <taxon>Eukaryota</taxon>
        <taxon>Sar</taxon>
        <taxon>Stramenopiles</taxon>
        <taxon>Ochrophyta</taxon>
        <taxon>Pelagophyceae</taxon>
        <taxon>Pelagomonadales</taxon>
        <taxon>Pelagomonadaceae</taxon>
        <taxon>Aureococcus</taxon>
    </lineage>
</organism>
<accession>F0Y991</accession>
<keyword evidence="6" id="KW-0109">Calcium transport</keyword>
<dbReference type="Pfam" id="PF13499">
    <property type="entry name" value="EF-hand_7"/>
    <property type="match status" value="1"/>
</dbReference>
<feature type="transmembrane region" description="Helical" evidence="17">
    <location>
        <begin position="438"/>
        <end position="460"/>
    </location>
</feature>
<dbReference type="PROSITE" id="PS00018">
    <property type="entry name" value="EF_HAND_1"/>
    <property type="match status" value="2"/>
</dbReference>
<sequence length="478" mass="50472">GIFAVSVVCVIYLFVGIAIVCDELFVPSLEQIAEDWGLSDDVSGATLMAAGGSAPELATSFIGTFQGSTVGLGTIVGSAVFNVLFVIGMCALATPKELGPLKLTWWPLARDCCYYILTLGTLASFFTTTSTGLITGAEAGIQFSLYFGYVFLMSQNAKLESWVKRKLAKEERYKVSPGDAAADPSDGEAKEEHTTFSAGFLGNLTHADLKMNAGIAVVARIKGDVRATFDSLDADRNGSLDAGEFRKILGLLGDATSYDETELEALRKELDIDHSNTIDFKEFTLWDLTTASPGDALATVLLLPLNGSLALTVPDCRVIGNEHYCYLSFVCSIAWIGAYSFGMVECIVSIGCFTGIPIFIMGLTFLAAGTSVPDLLSSVAVAKQGKGDMAVSSDVESPFCCPGSNIFDVAVGLPLPWLAFTLVHGCPVPVGGHANGNALSVAILLAMVAAVIISIAASGWKMSKGLGFTMFGLYFLFI</sequence>
<dbReference type="OrthoDB" id="2127281at2759"/>
<name>F0Y991_AURAN</name>
<dbReference type="FunFam" id="1.20.1420.30:FF:000009">
    <property type="entry name" value="sodium/potassium/calcium exchanger 5 isoform X2"/>
    <property type="match status" value="1"/>
</dbReference>
<dbReference type="InterPro" id="IPR002048">
    <property type="entry name" value="EF_hand_dom"/>
</dbReference>
<keyword evidence="9" id="KW-0106">Calcium</keyword>
<evidence type="ECO:0000256" key="10">
    <source>
        <dbReference type="ARBA" id="ARBA00022847"/>
    </source>
</evidence>
<evidence type="ECO:0000256" key="2">
    <source>
        <dbReference type="ARBA" id="ARBA00005364"/>
    </source>
</evidence>
<feature type="non-terminal residue" evidence="19">
    <location>
        <position position="478"/>
    </location>
</feature>
<dbReference type="InterPro" id="IPR004481">
    <property type="entry name" value="K/Na/Ca-exchanger"/>
</dbReference>
<dbReference type="GO" id="GO:0008273">
    <property type="term" value="F:calcium, potassium:sodium antiporter activity"/>
    <property type="evidence" value="ECO:0007669"/>
    <property type="project" value="TreeGrafter"/>
</dbReference>
<comment type="similarity">
    <text evidence="2">Belongs to the Ca(2+):cation antiporter (CaCA) (TC 2.A.19) family. SLC24A subfamily.</text>
</comment>
<keyword evidence="13" id="KW-0915">Sodium</keyword>
<dbReference type="InterPro" id="IPR044880">
    <property type="entry name" value="NCX_ion-bd_dom_sf"/>
</dbReference>
<feature type="transmembrane region" description="Helical" evidence="17">
    <location>
        <begin position="70"/>
        <end position="93"/>
    </location>
</feature>
<dbReference type="GO" id="GO:0005886">
    <property type="term" value="C:plasma membrane"/>
    <property type="evidence" value="ECO:0007669"/>
    <property type="project" value="TreeGrafter"/>
</dbReference>
<dbReference type="KEGG" id="aaf:AURANDRAFT_983"/>
<feature type="non-terminal residue" evidence="19">
    <location>
        <position position="1"/>
    </location>
</feature>
<reference evidence="19 20" key="1">
    <citation type="journal article" date="2011" name="Proc. Natl. Acad. Sci. U.S.A.">
        <title>Niche of harmful alga Aureococcus anophagefferens revealed through ecogenomics.</title>
        <authorList>
            <person name="Gobler C.J."/>
            <person name="Berry D.L."/>
            <person name="Dyhrman S.T."/>
            <person name="Wilhelm S.W."/>
            <person name="Salamov A."/>
            <person name="Lobanov A.V."/>
            <person name="Zhang Y."/>
            <person name="Collier J.L."/>
            <person name="Wurch L.L."/>
            <person name="Kustka A.B."/>
            <person name="Dill B.D."/>
            <person name="Shah M."/>
            <person name="VerBerkmoes N.C."/>
            <person name="Kuo A."/>
            <person name="Terry A."/>
            <person name="Pangilinan J."/>
            <person name="Lindquist E.A."/>
            <person name="Lucas S."/>
            <person name="Paulsen I.T."/>
            <person name="Hattenrath-Lehmann T.K."/>
            <person name="Talmage S.C."/>
            <person name="Walker E.A."/>
            <person name="Koch F."/>
            <person name="Burson A.M."/>
            <person name="Marcoval M.A."/>
            <person name="Tang Y.Z."/>
            <person name="Lecleir G.R."/>
            <person name="Coyne K.J."/>
            <person name="Berg G.M."/>
            <person name="Bertrand E.M."/>
            <person name="Saito M.A."/>
            <person name="Gladyshev V.N."/>
            <person name="Grigoriev I.V."/>
        </authorList>
    </citation>
    <scope>NUCLEOTIDE SEQUENCE [LARGE SCALE GENOMIC DNA]</scope>
    <source>
        <strain evidence="20">CCMP 1984</strain>
    </source>
</reference>
<comment type="subcellular location">
    <subcellularLocation>
        <location evidence="1">Membrane</location>
        <topology evidence="1">Multi-pass membrane protein</topology>
    </subcellularLocation>
</comment>
<keyword evidence="10" id="KW-0769">Symport</keyword>
<keyword evidence="15 17" id="KW-0472">Membrane</keyword>
<keyword evidence="12 17" id="KW-1133">Transmembrane helix</keyword>
<dbReference type="SUPFAM" id="SSF47473">
    <property type="entry name" value="EF-hand"/>
    <property type="match status" value="1"/>
</dbReference>
<dbReference type="InterPro" id="IPR011992">
    <property type="entry name" value="EF-hand-dom_pair"/>
</dbReference>
<dbReference type="RefSeq" id="XP_009036849.1">
    <property type="nucleotide sequence ID" value="XM_009038601.1"/>
</dbReference>
<feature type="transmembrane region" description="Helical" evidence="17">
    <location>
        <begin position="140"/>
        <end position="159"/>
    </location>
</feature>
<dbReference type="eggNOG" id="KOG1307">
    <property type="taxonomic scope" value="Eukaryota"/>
</dbReference>
<dbReference type="SMART" id="SM00054">
    <property type="entry name" value="EFh"/>
    <property type="match status" value="2"/>
</dbReference>
<dbReference type="EMBL" id="GL833128">
    <property type="protein sequence ID" value="EGB08381.1"/>
    <property type="molecule type" value="Genomic_DNA"/>
</dbReference>
<evidence type="ECO:0000256" key="8">
    <source>
        <dbReference type="ARBA" id="ARBA00022729"/>
    </source>
</evidence>
<keyword evidence="8" id="KW-0732">Signal</keyword>
<protein>
    <recommendedName>
        <fullName evidence="18">EF-hand domain-containing protein</fullName>
    </recommendedName>
</protein>
<dbReference type="Gene3D" id="1.20.1420.30">
    <property type="entry name" value="NCX, central ion-binding region"/>
    <property type="match status" value="2"/>
</dbReference>
<keyword evidence="5" id="KW-0633">Potassium transport</keyword>
<evidence type="ECO:0000256" key="16">
    <source>
        <dbReference type="ARBA" id="ARBA00023201"/>
    </source>
</evidence>
<keyword evidence="11" id="KW-0630">Potassium</keyword>
<dbReference type="NCBIfam" id="TIGR00367">
    <property type="entry name" value="calcium/sodium antiporter"/>
    <property type="match status" value="1"/>
</dbReference>
<proteinExistence type="inferred from homology"/>
<feature type="transmembrane region" description="Helical" evidence="17">
    <location>
        <begin position="114"/>
        <end position="134"/>
    </location>
</feature>
<dbReference type="GeneID" id="20229464"/>
<keyword evidence="14" id="KW-0406">Ion transport</keyword>
<evidence type="ECO:0000256" key="17">
    <source>
        <dbReference type="SAM" id="Phobius"/>
    </source>
</evidence>
<gene>
    <name evidence="19" type="ORF">AURANDRAFT_983</name>
</gene>
<feature type="domain" description="EF-hand" evidence="18">
    <location>
        <begin position="258"/>
        <end position="293"/>
    </location>
</feature>
<dbReference type="GO" id="GO:0005262">
    <property type="term" value="F:calcium channel activity"/>
    <property type="evidence" value="ECO:0007669"/>
    <property type="project" value="TreeGrafter"/>
</dbReference>
<dbReference type="PANTHER" id="PTHR10846">
    <property type="entry name" value="SODIUM/POTASSIUM/CALCIUM EXCHANGER"/>
    <property type="match status" value="1"/>
</dbReference>
<evidence type="ECO:0000256" key="14">
    <source>
        <dbReference type="ARBA" id="ARBA00023065"/>
    </source>
</evidence>
<dbReference type="PROSITE" id="PS50222">
    <property type="entry name" value="EF_HAND_2"/>
    <property type="match status" value="2"/>
</dbReference>
<evidence type="ECO:0000256" key="15">
    <source>
        <dbReference type="ARBA" id="ARBA00023136"/>
    </source>
</evidence>
<evidence type="ECO:0000313" key="19">
    <source>
        <dbReference type="EMBL" id="EGB08381.1"/>
    </source>
</evidence>
<evidence type="ECO:0000256" key="13">
    <source>
        <dbReference type="ARBA" id="ARBA00023053"/>
    </source>
</evidence>
<evidence type="ECO:0000256" key="3">
    <source>
        <dbReference type="ARBA" id="ARBA00022448"/>
    </source>
</evidence>
<evidence type="ECO:0000259" key="18">
    <source>
        <dbReference type="PROSITE" id="PS50222"/>
    </source>
</evidence>
<evidence type="ECO:0000256" key="1">
    <source>
        <dbReference type="ARBA" id="ARBA00004141"/>
    </source>
</evidence>
<dbReference type="GO" id="GO:0005509">
    <property type="term" value="F:calcium ion binding"/>
    <property type="evidence" value="ECO:0007669"/>
    <property type="project" value="InterPro"/>
</dbReference>
<dbReference type="PANTHER" id="PTHR10846:SF73">
    <property type="entry name" value="SODIUM_CALCIUM EXCHANGER MEMBRANE REGION DOMAIN-CONTAINING PROTEIN"/>
    <property type="match status" value="1"/>
</dbReference>
<evidence type="ECO:0000256" key="6">
    <source>
        <dbReference type="ARBA" id="ARBA00022568"/>
    </source>
</evidence>
<dbReference type="Gene3D" id="1.10.238.10">
    <property type="entry name" value="EF-hand"/>
    <property type="match status" value="1"/>
</dbReference>
<keyword evidence="16" id="KW-0739">Sodium transport</keyword>
<evidence type="ECO:0000313" key="20">
    <source>
        <dbReference type="Proteomes" id="UP000002729"/>
    </source>
</evidence>
<dbReference type="AlphaFoldDB" id="F0Y991"/>
<dbReference type="InterPro" id="IPR018247">
    <property type="entry name" value="EF_Hand_1_Ca_BS"/>
</dbReference>
<keyword evidence="4" id="KW-0050">Antiport</keyword>
<dbReference type="Pfam" id="PF01699">
    <property type="entry name" value="Na_Ca_ex"/>
    <property type="match status" value="2"/>
</dbReference>
<dbReference type="GO" id="GO:0015293">
    <property type="term" value="F:symporter activity"/>
    <property type="evidence" value="ECO:0007669"/>
    <property type="project" value="UniProtKB-KW"/>
</dbReference>
<keyword evidence="7 17" id="KW-0812">Transmembrane</keyword>
<keyword evidence="3" id="KW-0813">Transport</keyword>
<keyword evidence="20" id="KW-1185">Reference proteome</keyword>
<dbReference type="InterPro" id="IPR004837">
    <property type="entry name" value="NaCa_Exmemb"/>
</dbReference>
<evidence type="ECO:0000256" key="11">
    <source>
        <dbReference type="ARBA" id="ARBA00022958"/>
    </source>
</evidence>
<dbReference type="OMA" id="YPFTFLI"/>
<evidence type="ECO:0000256" key="4">
    <source>
        <dbReference type="ARBA" id="ARBA00022449"/>
    </source>
</evidence>
<evidence type="ECO:0000256" key="5">
    <source>
        <dbReference type="ARBA" id="ARBA00022538"/>
    </source>
</evidence>